<dbReference type="AlphaFoldDB" id="A0A9W7Y0P3"/>
<dbReference type="Proteomes" id="UP001149813">
    <property type="component" value="Unassembled WGS sequence"/>
</dbReference>
<keyword evidence="2" id="KW-1185">Reference proteome</keyword>
<evidence type="ECO:0000313" key="2">
    <source>
        <dbReference type="Proteomes" id="UP001149813"/>
    </source>
</evidence>
<dbReference type="InterPro" id="IPR029063">
    <property type="entry name" value="SAM-dependent_MTases_sf"/>
</dbReference>
<dbReference type="SUPFAM" id="SSF53335">
    <property type="entry name" value="S-adenosyl-L-methionine-dependent methyltransferases"/>
    <property type="match status" value="1"/>
</dbReference>
<accession>A0A9W7Y0P3</accession>
<dbReference type="OrthoDB" id="10254945at2759"/>
<name>A0A9W7Y0P3_9FUNG</name>
<evidence type="ECO:0000313" key="1">
    <source>
        <dbReference type="EMBL" id="KAJ1721853.1"/>
    </source>
</evidence>
<reference evidence="1" key="1">
    <citation type="submission" date="2022-07" db="EMBL/GenBank/DDBJ databases">
        <title>Phylogenomic reconstructions and comparative analyses of Kickxellomycotina fungi.</title>
        <authorList>
            <person name="Reynolds N.K."/>
            <person name="Stajich J.E."/>
            <person name="Barry K."/>
            <person name="Grigoriev I.V."/>
            <person name="Crous P."/>
            <person name="Smith M.E."/>
        </authorList>
    </citation>
    <scope>NUCLEOTIDE SEQUENCE</scope>
    <source>
        <strain evidence="1">NBRC 32514</strain>
    </source>
</reference>
<comment type="caution">
    <text evidence="1">The sequence shown here is derived from an EMBL/GenBank/DDBJ whole genome shotgun (WGS) entry which is preliminary data.</text>
</comment>
<dbReference type="PANTHER" id="PTHR45036">
    <property type="entry name" value="METHYLTRANSFERASE LIKE 7B"/>
    <property type="match status" value="1"/>
</dbReference>
<dbReference type="CDD" id="cd02440">
    <property type="entry name" value="AdoMet_MTases"/>
    <property type="match status" value="1"/>
</dbReference>
<sequence length="307" mass="34458">MTQPAISSSDTLSWKRLTLGLLALALGCSYAMYQRNKPAVDSYLRTKRFYFFNAFWVSKGAMITMRLKPFRGTLWQQINGVVLEIGPGFGESLALIAKDETTGLRNVSRYVAMEPNVFMHSRLAENAENAGFSVQYDKHTCPEAKAFNEKHRRPELPPLTIVAGTLDNHTDLPKTILENGPYDCIVSSMVLCSVTDLDSNLKAIYSLLKPGGKFVFIEHVHHTDDSDTTLLNCKPGDINLGRWRTIQTAMTPLWAFVFGNCRLNRPTGKLMEAMPGWSKVEYKTLRQTVNPMAKMTPLIYGVAVKKE</sequence>
<protein>
    <recommendedName>
        <fullName evidence="3">S-adenosyl-L-methionine-dependent methyltransferase</fullName>
    </recommendedName>
</protein>
<proteinExistence type="predicted"/>
<dbReference type="Gene3D" id="3.40.50.150">
    <property type="entry name" value="Vaccinia Virus protein VP39"/>
    <property type="match status" value="1"/>
</dbReference>
<dbReference type="EMBL" id="JANBOJ010000145">
    <property type="protein sequence ID" value="KAJ1721853.1"/>
    <property type="molecule type" value="Genomic_DNA"/>
</dbReference>
<dbReference type="PANTHER" id="PTHR45036:SF1">
    <property type="entry name" value="METHYLTRANSFERASE LIKE 7A"/>
    <property type="match status" value="1"/>
</dbReference>
<evidence type="ECO:0008006" key="3">
    <source>
        <dbReference type="Google" id="ProtNLM"/>
    </source>
</evidence>
<dbReference type="InterPro" id="IPR052356">
    <property type="entry name" value="Thiol_S-MT"/>
</dbReference>
<organism evidence="1 2">
    <name type="scientific">Coemansia erecta</name>
    <dbReference type="NCBI Taxonomy" id="147472"/>
    <lineage>
        <taxon>Eukaryota</taxon>
        <taxon>Fungi</taxon>
        <taxon>Fungi incertae sedis</taxon>
        <taxon>Zoopagomycota</taxon>
        <taxon>Kickxellomycotina</taxon>
        <taxon>Kickxellomycetes</taxon>
        <taxon>Kickxellales</taxon>
        <taxon>Kickxellaceae</taxon>
        <taxon>Coemansia</taxon>
    </lineage>
</organism>
<dbReference type="Pfam" id="PF13489">
    <property type="entry name" value="Methyltransf_23"/>
    <property type="match status" value="1"/>
</dbReference>
<gene>
    <name evidence="1" type="ORF">LPJ53_003673</name>
</gene>